<dbReference type="PROSITE" id="PS50943">
    <property type="entry name" value="HTH_CROC1"/>
    <property type="match status" value="1"/>
</dbReference>
<dbReference type="EMBL" id="BAABXL010000001">
    <property type="protein sequence ID" value="GAA6267465.1"/>
    <property type="molecule type" value="Genomic_DNA"/>
</dbReference>
<dbReference type="PANTHER" id="PTHR46558">
    <property type="entry name" value="TRACRIPTIONAL REGULATORY PROTEIN-RELATED-RELATED"/>
    <property type="match status" value="1"/>
</dbReference>
<dbReference type="Pfam" id="PF01381">
    <property type="entry name" value="HTH_3"/>
    <property type="match status" value="1"/>
</dbReference>
<proteinExistence type="predicted"/>
<evidence type="ECO:0000259" key="2">
    <source>
        <dbReference type="PROSITE" id="PS50943"/>
    </source>
</evidence>
<dbReference type="SUPFAM" id="SSF47413">
    <property type="entry name" value="lambda repressor-like DNA-binding domains"/>
    <property type="match status" value="1"/>
</dbReference>
<keyword evidence="1" id="KW-0238">DNA-binding</keyword>
<protein>
    <recommendedName>
        <fullName evidence="2">HTH cro/C1-type domain-containing protein</fullName>
    </recommendedName>
</protein>
<dbReference type="CDD" id="cd00093">
    <property type="entry name" value="HTH_XRE"/>
    <property type="match status" value="1"/>
</dbReference>
<dbReference type="Proteomes" id="UP001600894">
    <property type="component" value="Unassembled WGS sequence"/>
</dbReference>
<dbReference type="InterPro" id="IPR001387">
    <property type="entry name" value="Cro/C1-type_HTH"/>
</dbReference>
<reference evidence="3 4" key="1">
    <citation type="submission" date="2024-04" db="EMBL/GenBank/DDBJ databases">
        <title>Defined microbial consortia suppress multidrug-resistant proinflammatory Enterobacteriaceae via ecological control.</title>
        <authorList>
            <person name="Furuichi M."/>
            <person name="Kawaguchi T."/>
            <person name="Pust M."/>
            <person name="Yasuma K."/>
            <person name="Plichta D."/>
            <person name="Hasegawa N."/>
            <person name="Ohya T."/>
            <person name="Bhattarai S."/>
            <person name="Sasajima S."/>
            <person name="Aoto Y."/>
            <person name="Tuganbaev T."/>
            <person name="Yaginuma M."/>
            <person name="Ueda M."/>
            <person name="Okahashi N."/>
            <person name="Amafuji K."/>
            <person name="Kiridooshi Y."/>
            <person name="Sugita K."/>
            <person name="Strazar M."/>
            <person name="Skelly A."/>
            <person name="Suda W."/>
            <person name="Hattori M."/>
            <person name="Nakamoto N."/>
            <person name="Caballero S."/>
            <person name="Norman J."/>
            <person name="Olle B."/>
            <person name="Tanoue T."/>
            <person name="Arita M."/>
            <person name="Bucci V."/>
            <person name="Atarashi K."/>
            <person name="Xavier R."/>
            <person name="Honda K."/>
        </authorList>
    </citation>
    <scope>NUCLEOTIDE SEQUENCE [LARGE SCALE GENOMIC DNA]</scope>
    <source>
        <strain evidence="4">f13</strain>
    </source>
</reference>
<name>A0ABQ0ATW8_9FIRM</name>
<gene>
    <name evidence="3" type="ORF">F130042H8_05250</name>
</gene>
<sequence>MEVFNTSYMEAIFKTARKRAGLTQEQVAEQVDITPRFLMGLEKGEKRPSLEVLLRLAHLLNIPGDALIHPQLSFVDKEDQELLRLFMELTARDKKVILAAVHEMLGYSHTEK</sequence>
<dbReference type="PANTHER" id="PTHR46558:SF4">
    <property type="entry name" value="DNA-BIDING PHAGE PROTEIN"/>
    <property type="match status" value="1"/>
</dbReference>
<evidence type="ECO:0000313" key="3">
    <source>
        <dbReference type="EMBL" id="GAA6267465.1"/>
    </source>
</evidence>
<evidence type="ECO:0000256" key="1">
    <source>
        <dbReference type="ARBA" id="ARBA00023125"/>
    </source>
</evidence>
<dbReference type="InterPro" id="IPR010982">
    <property type="entry name" value="Lambda_DNA-bd_dom_sf"/>
</dbReference>
<accession>A0ABQ0ATW8</accession>
<comment type="caution">
    <text evidence="3">The sequence shown here is derived from an EMBL/GenBank/DDBJ whole genome shotgun (WGS) entry which is preliminary data.</text>
</comment>
<evidence type="ECO:0000313" key="4">
    <source>
        <dbReference type="Proteomes" id="UP001600894"/>
    </source>
</evidence>
<organism evidence="3 4">
    <name type="scientific">Enterocloster alcoholdehydrogenati</name>
    <dbReference type="NCBI Taxonomy" id="2547410"/>
    <lineage>
        <taxon>Bacteria</taxon>
        <taxon>Bacillati</taxon>
        <taxon>Bacillota</taxon>
        <taxon>Clostridia</taxon>
        <taxon>Lachnospirales</taxon>
        <taxon>Lachnospiraceae</taxon>
        <taxon>Enterocloster</taxon>
    </lineage>
</organism>
<feature type="domain" description="HTH cro/C1-type" evidence="2">
    <location>
        <begin position="13"/>
        <end position="67"/>
    </location>
</feature>
<dbReference type="SMART" id="SM00530">
    <property type="entry name" value="HTH_XRE"/>
    <property type="match status" value="1"/>
</dbReference>
<keyword evidence="4" id="KW-1185">Reference proteome</keyword>
<dbReference type="Gene3D" id="1.10.260.40">
    <property type="entry name" value="lambda repressor-like DNA-binding domains"/>
    <property type="match status" value="1"/>
</dbReference>